<dbReference type="InterPro" id="IPR046798">
    <property type="entry name" value="2OG-FeII_Oxy_6"/>
</dbReference>
<dbReference type="OrthoDB" id="10550653at2759"/>
<sequence>MNPATYSETDAILADERFDMLGGQLAFRDFQVFLDINEVRGVVVCLFRSSGHRTQTLPASSPSNRYTRIAIDARLSEPMSNDLPLEMRALPSQCFLPVSAGRRDSGKLHTHMAVQHVATLTHCCHAPAPSGRPTPSQNKAPPARPRIYAVFCSFVPPHLRVSRILSYSEFCDRWMVWNFSVRGF</sequence>
<proteinExistence type="predicted"/>
<gene>
    <name evidence="2" type="ORF">PCANC_23870</name>
</gene>
<dbReference type="Pfam" id="PF20515">
    <property type="entry name" value="2OG-FeII_Oxy_6"/>
    <property type="match status" value="1"/>
</dbReference>
<comment type="caution">
    <text evidence="2">The sequence shown here is derived from an EMBL/GenBank/DDBJ whole genome shotgun (WGS) entry which is preliminary data.</text>
</comment>
<accession>A0A2N5S237</accession>
<evidence type="ECO:0000313" key="2">
    <source>
        <dbReference type="EMBL" id="PLW07284.1"/>
    </source>
</evidence>
<dbReference type="Proteomes" id="UP000235388">
    <property type="component" value="Unassembled WGS sequence"/>
</dbReference>
<reference evidence="2 3" key="1">
    <citation type="submission" date="2017-11" db="EMBL/GenBank/DDBJ databases">
        <title>De novo assembly and phasing of dikaryotic genomes from two isolates of Puccinia coronata f. sp. avenae, the causal agent of oat crown rust.</title>
        <authorList>
            <person name="Miller M.E."/>
            <person name="Zhang Y."/>
            <person name="Omidvar V."/>
            <person name="Sperschneider J."/>
            <person name="Schwessinger B."/>
            <person name="Raley C."/>
            <person name="Palmer J.M."/>
            <person name="Garnica D."/>
            <person name="Upadhyaya N."/>
            <person name="Rathjen J."/>
            <person name="Taylor J.M."/>
            <person name="Park R.F."/>
            <person name="Dodds P.N."/>
            <person name="Hirsch C.D."/>
            <person name="Kianian S.F."/>
            <person name="Figueroa M."/>
        </authorList>
    </citation>
    <scope>NUCLEOTIDE SEQUENCE [LARGE SCALE GENOMIC DNA]</scope>
    <source>
        <strain evidence="2">12NC29</strain>
    </source>
</reference>
<protein>
    <recommendedName>
        <fullName evidence="1">Tet-like 2OG-Fe(II) oxygenase domain-containing protein</fullName>
    </recommendedName>
</protein>
<feature type="domain" description="Tet-like 2OG-Fe(II) oxygenase" evidence="1">
    <location>
        <begin position="8"/>
        <end position="59"/>
    </location>
</feature>
<evidence type="ECO:0000313" key="3">
    <source>
        <dbReference type="Proteomes" id="UP000235388"/>
    </source>
</evidence>
<dbReference type="EMBL" id="PGCJ01001239">
    <property type="protein sequence ID" value="PLW07284.1"/>
    <property type="molecule type" value="Genomic_DNA"/>
</dbReference>
<keyword evidence="3" id="KW-1185">Reference proteome</keyword>
<dbReference type="AlphaFoldDB" id="A0A2N5S237"/>
<name>A0A2N5S237_9BASI</name>
<organism evidence="2 3">
    <name type="scientific">Puccinia coronata f. sp. avenae</name>
    <dbReference type="NCBI Taxonomy" id="200324"/>
    <lineage>
        <taxon>Eukaryota</taxon>
        <taxon>Fungi</taxon>
        <taxon>Dikarya</taxon>
        <taxon>Basidiomycota</taxon>
        <taxon>Pucciniomycotina</taxon>
        <taxon>Pucciniomycetes</taxon>
        <taxon>Pucciniales</taxon>
        <taxon>Pucciniaceae</taxon>
        <taxon>Puccinia</taxon>
    </lineage>
</organism>
<evidence type="ECO:0000259" key="1">
    <source>
        <dbReference type="Pfam" id="PF20515"/>
    </source>
</evidence>